<feature type="domain" description="UBP-type" evidence="2">
    <location>
        <begin position="20"/>
        <end position="83"/>
    </location>
</feature>
<keyword evidence="4" id="KW-1185">Reference proteome</keyword>
<dbReference type="InterPro" id="IPR013083">
    <property type="entry name" value="Znf_RING/FYVE/PHD"/>
</dbReference>
<gene>
    <name evidence="3" type="ORF">M1E25_12070</name>
</gene>
<accession>A0ABT0X6N2</accession>
<dbReference type="InterPro" id="IPR001607">
    <property type="entry name" value="Znf_UBP"/>
</dbReference>
<dbReference type="Proteomes" id="UP001167160">
    <property type="component" value="Unassembled WGS sequence"/>
</dbReference>
<feature type="region of interest" description="Disordered" evidence="1">
    <location>
        <begin position="88"/>
        <end position="119"/>
    </location>
</feature>
<evidence type="ECO:0000313" key="3">
    <source>
        <dbReference type="EMBL" id="MCM2578084.1"/>
    </source>
</evidence>
<evidence type="ECO:0000256" key="1">
    <source>
        <dbReference type="SAM" id="MobiDB-lite"/>
    </source>
</evidence>
<dbReference type="Gene3D" id="3.30.40.10">
    <property type="entry name" value="Zinc/RING finger domain, C3HC4 (zinc finger)"/>
    <property type="match status" value="1"/>
</dbReference>
<evidence type="ECO:0000259" key="2">
    <source>
        <dbReference type="Pfam" id="PF02148"/>
    </source>
</evidence>
<reference evidence="3" key="1">
    <citation type="journal article" date="2023" name="Int. J. Syst. Evol. Microbiol.">
        <title>Streptomyces meridianus sp. nov. isolated from brackish water of the Tagus estuary in Alcochete, Portugal.</title>
        <authorList>
            <person name="Santos J.D.N."/>
            <person name="Klimek D."/>
            <person name="Calusinska M."/>
            <person name="Lobo Da Cunha A."/>
            <person name="Catita J."/>
            <person name="Goncalves H."/>
            <person name="Gonzalez I."/>
            <person name="Reyes F."/>
            <person name="Lage O.M."/>
        </authorList>
    </citation>
    <scope>NUCLEOTIDE SEQUENCE</scope>
    <source>
        <strain evidence="3">MTZ3.1</strain>
    </source>
</reference>
<protein>
    <submittedName>
        <fullName evidence="3">UBP-type zinc finger domain-containing protein</fullName>
    </submittedName>
</protein>
<sequence>MTSDRIPGIDPSAVPSGTGCEECLAGDGPGWWLHLRRCAQCGHIGCCDSSPSQHGTRHAREADHPFLASFEPGENWLWNIKTGQFYEGLPLPPPNSHPADQPTPGPRGRVPADWQLQLH</sequence>
<dbReference type="Pfam" id="PF02148">
    <property type="entry name" value="zf-UBP"/>
    <property type="match status" value="1"/>
</dbReference>
<dbReference type="SUPFAM" id="SSF57850">
    <property type="entry name" value="RING/U-box"/>
    <property type="match status" value="1"/>
</dbReference>
<dbReference type="EMBL" id="JAMQGM010000025">
    <property type="protein sequence ID" value="MCM2578084.1"/>
    <property type="molecule type" value="Genomic_DNA"/>
</dbReference>
<comment type="caution">
    <text evidence="3">The sequence shown here is derived from an EMBL/GenBank/DDBJ whole genome shotgun (WGS) entry which is preliminary data.</text>
</comment>
<organism evidence="3 4">
    <name type="scientific">Streptomyces meridianus</name>
    <dbReference type="NCBI Taxonomy" id="2938945"/>
    <lineage>
        <taxon>Bacteria</taxon>
        <taxon>Bacillati</taxon>
        <taxon>Actinomycetota</taxon>
        <taxon>Actinomycetes</taxon>
        <taxon>Kitasatosporales</taxon>
        <taxon>Streptomycetaceae</taxon>
        <taxon>Streptomyces</taxon>
    </lineage>
</organism>
<name>A0ABT0X6N2_9ACTN</name>
<dbReference type="RefSeq" id="WP_251413982.1">
    <property type="nucleotide sequence ID" value="NZ_JAMQGM010000025.1"/>
</dbReference>
<proteinExistence type="predicted"/>
<evidence type="ECO:0000313" key="4">
    <source>
        <dbReference type="Proteomes" id="UP001167160"/>
    </source>
</evidence>
<feature type="compositionally biased region" description="Pro residues" evidence="1">
    <location>
        <begin position="90"/>
        <end position="105"/>
    </location>
</feature>